<sequence>MAATPPAEPNRPSPNTVMRMLRGDRSPGEFAMAVRRAAREIGEHVSCDARYVGRVESGEIRCPNYAYERVFRHMWPDRTLTDLGFAPRTAVRRRAAADGARAAAGLAPPQPTPDPTPDPTLHPPLHPPFPPLPAPRSPHSTQLPYAASPYADPTAPDRLAWPMAGAVPRGPDGSPYLDEENDDVRRRTFLAGGSTALATVIGIDRPAAAGPVAAAGFGPAAGPAAGLGPAAGPVAGVGFGPADGRSALPGAEFTAPSLLAAEPVVPGRPGPVPPPRKVGAAEVLGVEQAVRDIRLADDAHGADALYELAGQSLRTAYLLLNEGEYSAETERRLQAGAGELAISVGWLAHDSNRLGDARSFYAEALATARMAGDPALEAHVFCNSAFLARDAGRPREALRAAQAGQCAARELESARLLALLAMREAGAWAVLRDRSACERAIGRAYALFDRGPSEADPEWMSFFGEAEIAGLQSQCWSALEDWDRASDQAALAIALQEPHFVRNRVLYTAELAHDRLGRGDLAGAAHHGSAAVALFGEVRSARIRSMLADTAGRLRPHAAVPEVRRFLIGYDRAAAA</sequence>
<feature type="compositionally biased region" description="Pro residues" evidence="1">
    <location>
        <begin position="108"/>
        <end position="136"/>
    </location>
</feature>
<feature type="region of interest" description="Disordered" evidence="1">
    <location>
        <begin position="94"/>
        <end position="151"/>
    </location>
</feature>
<evidence type="ECO:0000313" key="3">
    <source>
        <dbReference type="Proteomes" id="UP001212821"/>
    </source>
</evidence>
<name>A0ABY7Q7W4_9ACTN</name>
<dbReference type="Proteomes" id="UP001212821">
    <property type="component" value="Chromosome"/>
</dbReference>
<evidence type="ECO:0000313" key="2">
    <source>
        <dbReference type="EMBL" id="WBP88756.1"/>
    </source>
</evidence>
<gene>
    <name evidence="2" type="ORF">O1G21_24920</name>
</gene>
<protein>
    <recommendedName>
        <fullName evidence="4">Transcriptional regulator</fullName>
    </recommendedName>
</protein>
<evidence type="ECO:0008006" key="4">
    <source>
        <dbReference type="Google" id="ProtNLM"/>
    </source>
</evidence>
<evidence type="ECO:0000256" key="1">
    <source>
        <dbReference type="SAM" id="MobiDB-lite"/>
    </source>
</evidence>
<organism evidence="2 3">
    <name type="scientific">Kitasatospora cathayae</name>
    <dbReference type="NCBI Taxonomy" id="3004092"/>
    <lineage>
        <taxon>Bacteria</taxon>
        <taxon>Bacillati</taxon>
        <taxon>Actinomycetota</taxon>
        <taxon>Actinomycetes</taxon>
        <taxon>Kitasatosporales</taxon>
        <taxon>Streptomycetaceae</taxon>
        <taxon>Kitasatospora</taxon>
    </lineage>
</organism>
<keyword evidence="3" id="KW-1185">Reference proteome</keyword>
<dbReference type="RefSeq" id="WP_270146821.1">
    <property type="nucleotide sequence ID" value="NZ_CP115450.1"/>
</dbReference>
<accession>A0ABY7Q7W4</accession>
<proteinExistence type="predicted"/>
<dbReference type="EMBL" id="CP115450">
    <property type="protein sequence ID" value="WBP88756.1"/>
    <property type="molecule type" value="Genomic_DNA"/>
</dbReference>
<reference evidence="3" key="1">
    <citation type="submission" date="2022-12" db="EMBL/GenBank/DDBJ databases">
        <authorList>
            <person name="Mo P."/>
        </authorList>
    </citation>
    <scope>NUCLEOTIDE SEQUENCE [LARGE SCALE GENOMIC DNA]</scope>
    <source>
        <strain evidence="3">HUAS 3-15</strain>
    </source>
</reference>
<feature type="compositionally biased region" description="Low complexity" evidence="1">
    <location>
        <begin position="97"/>
        <end position="107"/>
    </location>
</feature>